<dbReference type="PANTHER" id="PTHR42923">
    <property type="entry name" value="PROTOPORPHYRINOGEN OXIDASE"/>
    <property type="match status" value="1"/>
</dbReference>
<sequence length="575" mass="65867">MAQSTDASSRHGGTPRYTSPLEDYLDRFNTKSPRVSQIESVPDPDSPMTDDPIELDKVPETPRKRIAIVGGGISGLAAYWALQKTHHVVELFEMTNDLGTLTRPIAAGTQPNDVHINKSFINFFPGTSSHLQELFGRLKIPYISTPFSFSVAKRENGKQFDMGFSFLKVANSRVRDWLRLDTWKLYFDIWRFHYFSLDLLRGREAVQNDIQIIVESRCPTRRTIGQYLNEKRYSSIFIKNYLVPMAQIVWNVQSEKDFRDLSVEQFVGFLWSSGIMALAPEVYIVEPSTRTEAKVRKRIVLRSKTKAIHLRSKVTTVEVVLRNGCPKLRVSTLGEPVPVLYDYVIFAVSPEEALRLLSSGATQKEQAILSAFETTKIEAWLHSDPRFISTGNISAYINWADSSAFPPGNFNAFSVSYRLNSFDAYNCRESALCITLNPIVHPNPAKIVARWEYRRPLLNAKALNAREKLHEIQNVEDRHLLFCGSWTGYGLHEDGVRSAFQLVTRYLDAKLPFTVNDSAIDYKPPRQLNFWDYSIRSILWIIDWLIVACSLIAIRTHDAVIRRLPIRYVEQSREY</sequence>
<organism evidence="2 3">
    <name type="scientific">Coccidioides posadasii RMSCC 3488</name>
    <dbReference type="NCBI Taxonomy" id="454284"/>
    <lineage>
        <taxon>Eukaryota</taxon>
        <taxon>Fungi</taxon>
        <taxon>Dikarya</taxon>
        <taxon>Ascomycota</taxon>
        <taxon>Pezizomycotina</taxon>
        <taxon>Eurotiomycetes</taxon>
        <taxon>Eurotiomycetidae</taxon>
        <taxon>Onygenales</taxon>
        <taxon>Onygenaceae</taxon>
        <taxon>Coccidioides</taxon>
    </lineage>
</organism>
<dbReference type="Gene3D" id="3.50.50.60">
    <property type="entry name" value="FAD/NAD(P)-binding domain"/>
    <property type="match status" value="1"/>
</dbReference>
<feature type="region of interest" description="Disordered" evidence="1">
    <location>
        <begin position="1"/>
        <end position="56"/>
    </location>
</feature>
<dbReference type="AlphaFoldDB" id="A0A0J6F4D9"/>
<dbReference type="Pfam" id="PF13450">
    <property type="entry name" value="NAD_binding_8"/>
    <property type="match status" value="1"/>
</dbReference>
<dbReference type="GO" id="GO:0016491">
    <property type="term" value="F:oxidoreductase activity"/>
    <property type="evidence" value="ECO:0007669"/>
    <property type="project" value="TreeGrafter"/>
</dbReference>
<dbReference type="OrthoDB" id="5977668at2759"/>
<dbReference type="EMBL" id="DS268109">
    <property type="protein sequence ID" value="KMM65023.1"/>
    <property type="molecule type" value="Genomic_DNA"/>
</dbReference>
<name>A0A0J6F4D9_COCPO</name>
<dbReference type="InterPro" id="IPR036188">
    <property type="entry name" value="FAD/NAD-bd_sf"/>
</dbReference>
<dbReference type="PANTHER" id="PTHR42923:SF17">
    <property type="entry name" value="AMINE OXIDASE DOMAIN-CONTAINING PROTEIN"/>
    <property type="match status" value="1"/>
</dbReference>
<proteinExistence type="predicted"/>
<evidence type="ECO:0000313" key="3">
    <source>
        <dbReference type="Proteomes" id="UP000054567"/>
    </source>
</evidence>
<evidence type="ECO:0000256" key="1">
    <source>
        <dbReference type="SAM" id="MobiDB-lite"/>
    </source>
</evidence>
<dbReference type="Proteomes" id="UP000054567">
    <property type="component" value="Unassembled WGS sequence"/>
</dbReference>
<gene>
    <name evidence="2" type="ORF">CPAG_01375</name>
</gene>
<evidence type="ECO:0000313" key="2">
    <source>
        <dbReference type="EMBL" id="KMM65023.1"/>
    </source>
</evidence>
<dbReference type="InterPro" id="IPR050464">
    <property type="entry name" value="Zeta_carotene_desat/Oxidored"/>
</dbReference>
<accession>A0A0J6F4D9</accession>
<dbReference type="VEuPathDB" id="FungiDB:CPAG_01375"/>
<feature type="compositionally biased region" description="Polar residues" evidence="1">
    <location>
        <begin position="30"/>
        <end position="39"/>
    </location>
</feature>
<dbReference type="SUPFAM" id="SSF51905">
    <property type="entry name" value="FAD/NAD(P)-binding domain"/>
    <property type="match status" value="1"/>
</dbReference>
<reference evidence="3" key="2">
    <citation type="journal article" date="2009" name="Genome Res.">
        <title>Comparative genomic analyses of the human fungal pathogens Coccidioides and their relatives.</title>
        <authorList>
            <person name="Sharpton T.J."/>
            <person name="Stajich J.E."/>
            <person name="Rounsley S.D."/>
            <person name="Gardner M.J."/>
            <person name="Wortman J.R."/>
            <person name="Jordar V.S."/>
            <person name="Maiti R."/>
            <person name="Kodira C.D."/>
            <person name="Neafsey D.E."/>
            <person name="Zeng Q."/>
            <person name="Hung C.-Y."/>
            <person name="McMahan C."/>
            <person name="Muszewska A."/>
            <person name="Grynberg M."/>
            <person name="Mandel M.A."/>
            <person name="Kellner E.M."/>
            <person name="Barker B.M."/>
            <person name="Galgiani J.N."/>
            <person name="Orbach M.J."/>
            <person name="Kirkland T.N."/>
            <person name="Cole G.T."/>
            <person name="Henn M.R."/>
            <person name="Birren B.W."/>
            <person name="Taylor J.W."/>
        </authorList>
    </citation>
    <scope>NUCLEOTIDE SEQUENCE [LARGE SCALE GENOMIC DNA]</scope>
    <source>
        <strain evidence="3">RMSCC 3488</strain>
    </source>
</reference>
<reference evidence="2 3" key="1">
    <citation type="submission" date="2007-06" db="EMBL/GenBank/DDBJ databases">
        <title>The Genome Sequence of Coccidioides posadasii RMSCC_3488.</title>
        <authorList>
            <consortium name="Coccidioides Genome Resources Consortium"/>
            <consortium name="The Broad Institute Genome Sequencing Platform"/>
            <person name="Henn M.R."/>
            <person name="Sykes S."/>
            <person name="Young S."/>
            <person name="Jaffe D."/>
            <person name="Berlin A."/>
            <person name="Alvarez P."/>
            <person name="Butler J."/>
            <person name="Gnerre S."/>
            <person name="Grabherr M."/>
            <person name="Mauceli E."/>
            <person name="Brockman W."/>
            <person name="Kodira C."/>
            <person name="Alvarado L."/>
            <person name="Zeng Q."/>
            <person name="Crawford M."/>
            <person name="Antoine C."/>
            <person name="Devon K."/>
            <person name="Galgiani J."/>
            <person name="Orsborn K."/>
            <person name="Lewis M.L."/>
            <person name="Nusbaum C."/>
            <person name="Galagan J."/>
            <person name="Birren B."/>
        </authorList>
    </citation>
    <scope>NUCLEOTIDE SEQUENCE [LARGE SCALE GENOMIC DNA]</scope>
    <source>
        <strain evidence="2 3">RMSCC 3488</strain>
    </source>
</reference>
<reference evidence="3" key="3">
    <citation type="journal article" date="2010" name="Genome Res.">
        <title>Population genomic sequencing of Coccidioides fungi reveals recent hybridization and transposon control.</title>
        <authorList>
            <person name="Neafsey D.E."/>
            <person name="Barker B.M."/>
            <person name="Sharpton T.J."/>
            <person name="Stajich J.E."/>
            <person name="Park D.J."/>
            <person name="Whiston E."/>
            <person name="Hung C.-Y."/>
            <person name="McMahan C."/>
            <person name="White J."/>
            <person name="Sykes S."/>
            <person name="Heiman D."/>
            <person name="Young S."/>
            <person name="Zeng Q."/>
            <person name="Abouelleil A."/>
            <person name="Aftuck L."/>
            <person name="Bessette D."/>
            <person name="Brown A."/>
            <person name="FitzGerald M."/>
            <person name="Lui A."/>
            <person name="Macdonald J.P."/>
            <person name="Priest M."/>
            <person name="Orbach M.J."/>
            <person name="Galgiani J.N."/>
            <person name="Kirkland T.N."/>
            <person name="Cole G.T."/>
            <person name="Birren B.W."/>
            <person name="Henn M.R."/>
            <person name="Taylor J.W."/>
            <person name="Rounsley S.D."/>
        </authorList>
    </citation>
    <scope>NUCLEOTIDE SEQUENCE [LARGE SCALE GENOMIC DNA]</scope>
    <source>
        <strain evidence="3">RMSCC 3488</strain>
    </source>
</reference>
<protein>
    <recommendedName>
        <fullName evidence="4">Amine oxidase domain-containing protein</fullName>
    </recommendedName>
</protein>
<evidence type="ECO:0008006" key="4">
    <source>
        <dbReference type="Google" id="ProtNLM"/>
    </source>
</evidence>